<evidence type="ECO:0000313" key="5">
    <source>
        <dbReference type="Proteomes" id="UP000007879"/>
    </source>
</evidence>
<dbReference type="SUPFAM" id="SSF47473">
    <property type="entry name" value="EF-hand"/>
    <property type="match status" value="1"/>
</dbReference>
<organism evidence="4">
    <name type="scientific">Amphimedon queenslandica</name>
    <name type="common">Sponge</name>
    <dbReference type="NCBI Taxonomy" id="400682"/>
    <lineage>
        <taxon>Eukaryota</taxon>
        <taxon>Metazoa</taxon>
        <taxon>Porifera</taxon>
        <taxon>Demospongiae</taxon>
        <taxon>Heteroscleromorpha</taxon>
        <taxon>Haplosclerida</taxon>
        <taxon>Niphatidae</taxon>
        <taxon>Amphimedon</taxon>
    </lineage>
</organism>
<feature type="coiled-coil region" evidence="2">
    <location>
        <begin position="132"/>
        <end position="159"/>
    </location>
</feature>
<dbReference type="AlphaFoldDB" id="A0A1X7VP09"/>
<evidence type="ECO:0008006" key="6">
    <source>
        <dbReference type="Google" id="ProtNLM"/>
    </source>
</evidence>
<feature type="compositionally biased region" description="Acidic residues" evidence="3">
    <location>
        <begin position="336"/>
        <end position="352"/>
    </location>
</feature>
<feature type="compositionally biased region" description="Basic and acidic residues" evidence="3">
    <location>
        <begin position="685"/>
        <end position="722"/>
    </location>
</feature>
<evidence type="ECO:0000256" key="1">
    <source>
        <dbReference type="ARBA" id="ARBA00022837"/>
    </source>
</evidence>
<evidence type="ECO:0000313" key="4">
    <source>
        <dbReference type="EnsemblMetazoa" id="Aqu2.1.41624_001"/>
    </source>
</evidence>
<feature type="compositionally biased region" description="Polar residues" evidence="3">
    <location>
        <begin position="23"/>
        <end position="33"/>
    </location>
</feature>
<gene>
    <name evidence="4" type="primary">109589423</name>
</gene>
<dbReference type="InParanoid" id="A0A1X7VP09"/>
<feature type="region of interest" description="Disordered" evidence="3">
    <location>
        <begin position="18"/>
        <end position="40"/>
    </location>
</feature>
<evidence type="ECO:0000256" key="2">
    <source>
        <dbReference type="SAM" id="Coils"/>
    </source>
</evidence>
<feature type="region of interest" description="Disordered" evidence="3">
    <location>
        <begin position="287"/>
        <end position="380"/>
    </location>
</feature>
<dbReference type="Proteomes" id="UP000007879">
    <property type="component" value="Unassembled WGS sequence"/>
</dbReference>
<name>A0A1X7VP09_AMPQE</name>
<dbReference type="EnsemblMetazoa" id="Aqu2.1.41624_001">
    <property type="protein sequence ID" value="Aqu2.1.41624_001"/>
    <property type="gene ID" value="Aqu2.1.41624"/>
</dbReference>
<dbReference type="KEGG" id="aqu:109589423"/>
<feature type="compositionally biased region" description="Polar residues" evidence="3">
    <location>
        <begin position="660"/>
        <end position="672"/>
    </location>
</feature>
<dbReference type="EnsemblMetazoa" id="XM_020005516.1">
    <property type="protein sequence ID" value="XP_019861075.1"/>
    <property type="gene ID" value="LOC109589423"/>
</dbReference>
<proteinExistence type="predicted"/>
<dbReference type="InterPro" id="IPR018247">
    <property type="entry name" value="EF_Hand_1_Ca_BS"/>
</dbReference>
<reference evidence="5" key="1">
    <citation type="journal article" date="2010" name="Nature">
        <title>The Amphimedon queenslandica genome and the evolution of animal complexity.</title>
        <authorList>
            <person name="Srivastava M."/>
            <person name="Simakov O."/>
            <person name="Chapman J."/>
            <person name="Fahey B."/>
            <person name="Gauthier M.E."/>
            <person name="Mitros T."/>
            <person name="Richards G.S."/>
            <person name="Conaco C."/>
            <person name="Dacre M."/>
            <person name="Hellsten U."/>
            <person name="Larroux C."/>
            <person name="Putnam N.H."/>
            <person name="Stanke M."/>
            <person name="Adamska M."/>
            <person name="Darling A."/>
            <person name="Degnan S.M."/>
            <person name="Oakley T.H."/>
            <person name="Plachetzki D.C."/>
            <person name="Zhai Y."/>
            <person name="Adamski M."/>
            <person name="Calcino A."/>
            <person name="Cummins S.F."/>
            <person name="Goodstein D.M."/>
            <person name="Harris C."/>
            <person name="Jackson D.J."/>
            <person name="Leys S.P."/>
            <person name="Shu S."/>
            <person name="Woodcroft B.J."/>
            <person name="Vervoort M."/>
            <person name="Kosik K.S."/>
            <person name="Manning G."/>
            <person name="Degnan B.M."/>
            <person name="Rokhsar D.S."/>
        </authorList>
    </citation>
    <scope>NUCLEOTIDE SEQUENCE [LARGE SCALE GENOMIC DNA]</scope>
</reference>
<feature type="coiled-coil region" evidence="2">
    <location>
        <begin position="193"/>
        <end position="236"/>
    </location>
</feature>
<dbReference type="OrthoDB" id="10663233at2759"/>
<reference evidence="4" key="2">
    <citation type="submission" date="2017-05" db="UniProtKB">
        <authorList>
            <consortium name="EnsemblMetazoa"/>
        </authorList>
    </citation>
    <scope>IDENTIFICATION</scope>
</reference>
<feature type="compositionally biased region" description="Basic and acidic residues" evidence="3">
    <location>
        <begin position="364"/>
        <end position="376"/>
    </location>
</feature>
<accession>A0A1X7VP09</accession>
<keyword evidence="2" id="KW-0175">Coiled coil</keyword>
<keyword evidence="1" id="KW-0106">Calcium</keyword>
<protein>
    <recommendedName>
        <fullName evidence="6">EF-hand domain-containing protein</fullName>
    </recommendedName>
</protein>
<sequence length="739" mass="84999">MSRTEGVHLPRLPTSHARAMSSEAIQPRTTTSRHGPIVEPNYTAYVGTPRQDVPRQIYEDAAMFDDVFDRQGRLFIGRNTPKVINPLNSLQYNSLHDPHCKKLFLNNQSLREHLIQLGLLTDDLRVISTTKEQRQKIKAHELLERKEQLIQKLDEKERLRIEKLKSCQPVKLPQRYQRNIEKAEEKRAAWDKIQSKKIERKLQEEEVARKREAEKKKERKEKLRKLLEQIQLEEQERINAAHLQQQEKEKLVYEKKYGKTASWHRASDIIHNRMVLLSRTKWAEQSRKKQKKISIISPVETPSLPPSQPVTPLQRIEEKEEKISAPNEQEIIDQRIEEEEKEEGKSDDDETKEEAVSNAAVEQPEDKPSDSEDKDMPLPAPIAITASPAQAEVKPSPKPAVVTKAKKEPKQISSEQNLQSHPLHSALVLFFKELLVMGNYGHGYISFDDMHQILSSNDLDLPFDHEELMVLAGNVYGLASTANAGIGMINIDKAAQVLPAQVVTLLNERIQLQLNEYGIMVEEQWLQFSLNAGGYLYLNKMTGDLQTERPLEYRPFLRDNPFEDTISGLFLTADGNRDGYIDETDFQMFINSPYINERIYTEQIEEIYYYYYDLATEGPLSLEQFVPLANFILQMIYALSYPNQEWVEVSSKKGDFLYNPTTGQIRTPSAGQANKPPPLRRRKSSKDVPQNEERSSSSAESRTRKLVEEAAEKLQAELRIDTIPEEEEDERGEAGESPV</sequence>
<dbReference type="InterPro" id="IPR011992">
    <property type="entry name" value="EF-hand-dom_pair"/>
</dbReference>
<dbReference type="PROSITE" id="PS00018">
    <property type="entry name" value="EF_HAND_1"/>
    <property type="match status" value="1"/>
</dbReference>
<keyword evidence="5" id="KW-1185">Reference proteome</keyword>
<feature type="region of interest" description="Disordered" evidence="3">
    <location>
        <begin position="660"/>
        <end position="739"/>
    </location>
</feature>
<evidence type="ECO:0000256" key="3">
    <source>
        <dbReference type="SAM" id="MobiDB-lite"/>
    </source>
</evidence>